<keyword evidence="2" id="KW-0813">Transport</keyword>
<comment type="subcellular location">
    <subcellularLocation>
        <location evidence="1">Membrane</location>
        <topology evidence="1">Multi-pass membrane protein</topology>
    </subcellularLocation>
</comment>
<dbReference type="InterPro" id="IPR036259">
    <property type="entry name" value="MFS_trans_sf"/>
</dbReference>
<evidence type="ECO:0000256" key="6">
    <source>
        <dbReference type="SAM" id="MobiDB-lite"/>
    </source>
</evidence>
<accession>A0A0J8S5W0</accession>
<feature type="transmembrane region" description="Helical" evidence="7">
    <location>
        <begin position="118"/>
        <end position="135"/>
    </location>
</feature>
<protein>
    <submittedName>
        <fullName evidence="8">Nicotinamide mononucleotide permease</fullName>
    </submittedName>
</protein>
<dbReference type="PANTHER" id="PTHR43791:SF91">
    <property type="entry name" value="MAJOR FACILITATOR SUPERFAMILY (MFS) PROFILE DOMAIN-CONTAINING PROTEIN-RELATED"/>
    <property type="match status" value="1"/>
</dbReference>
<name>A0A0J8S5W0_COCIT</name>
<evidence type="ECO:0000313" key="9">
    <source>
        <dbReference type="Proteomes" id="UP000054563"/>
    </source>
</evidence>
<feature type="transmembrane region" description="Helical" evidence="7">
    <location>
        <begin position="147"/>
        <end position="169"/>
    </location>
</feature>
<evidence type="ECO:0000256" key="3">
    <source>
        <dbReference type="ARBA" id="ARBA00022692"/>
    </source>
</evidence>
<evidence type="ECO:0000256" key="5">
    <source>
        <dbReference type="ARBA" id="ARBA00023136"/>
    </source>
</evidence>
<gene>
    <name evidence="8" type="ORF">CIHG_10365</name>
</gene>
<keyword evidence="4 7" id="KW-1133">Transmembrane helix</keyword>
<dbReference type="InterPro" id="IPR011701">
    <property type="entry name" value="MFS"/>
</dbReference>
<dbReference type="OrthoDB" id="2962993at2759"/>
<feature type="transmembrane region" description="Helical" evidence="7">
    <location>
        <begin position="49"/>
        <end position="67"/>
    </location>
</feature>
<sequence>MTDSLADKGLKADQKVQQGYSPQDAATAGDSAFRLDPEKEKALIRKIDLHIVPFLVVLYLFSFLDRVNIGNARLYGLEEDLGLHGDQFQIAVSILFVPYCLLEVPSNLVLRKLTASRYIAFITGAWGIIATLTGITQNFAGLIVCRIFLGIIEAGLFPGLVAYMTLFYGKREIALRVGRRSGYGVLPQRQREGSHEGTPES</sequence>
<feature type="transmembrane region" description="Helical" evidence="7">
    <location>
        <begin position="87"/>
        <end position="106"/>
    </location>
</feature>
<dbReference type="GO" id="GO:0022857">
    <property type="term" value="F:transmembrane transporter activity"/>
    <property type="evidence" value="ECO:0007669"/>
    <property type="project" value="InterPro"/>
</dbReference>
<evidence type="ECO:0000256" key="1">
    <source>
        <dbReference type="ARBA" id="ARBA00004141"/>
    </source>
</evidence>
<evidence type="ECO:0000313" key="8">
    <source>
        <dbReference type="EMBL" id="KMU92562.1"/>
    </source>
</evidence>
<evidence type="ECO:0000256" key="2">
    <source>
        <dbReference type="ARBA" id="ARBA00022448"/>
    </source>
</evidence>
<reference evidence="9" key="1">
    <citation type="journal article" date="2010" name="Genome Res.">
        <title>Population genomic sequencing of Coccidioides fungi reveals recent hybridization and transposon control.</title>
        <authorList>
            <person name="Neafsey D.E."/>
            <person name="Barker B.M."/>
            <person name="Sharpton T.J."/>
            <person name="Stajich J.E."/>
            <person name="Park D.J."/>
            <person name="Whiston E."/>
            <person name="Hung C.-Y."/>
            <person name="McMahan C."/>
            <person name="White J."/>
            <person name="Sykes S."/>
            <person name="Heiman D."/>
            <person name="Young S."/>
            <person name="Zeng Q."/>
            <person name="Abouelleil A."/>
            <person name="Aftuck L."/>
            <person name="Bessette D."/>
            <person name="Brown A."/>
            <person name="FitzGerald M."/>
            <person name="Lui A."/>
            <person name="Macdonald J.P."/>
            <person name="Priest M."/>
            <person name="Orbach M.J."/>
            <person name="Galgiani J.N."/>
            <person name="Kirkland T.N."/>
            <person name="Cole G.T."/>
            <person name="Birren B.W."/>
            <person name="Henn M.R."/>
            <person name="Taylor J.W."/>
            <person name="Rounsley S.D."/>
        </authorList>
    </citation>
    <scope>NUCLEOTIDE SEQUENCE [LARGE SCALE GENOMIC DNA]</scope>
    <source>
        <strain evidence="9">H538.4</strain>
    </source>
</reference>
<dbReference type="AlphaFoldDB" id="A0A0J8S5W0"/>
<dbReference type="Proteomes" id="UP000054563">
    <property type="component" value="Unassembled WGS sequence"/>
</dbReference>
<organism evidence="8 9">
    <name type="scientific">Coccidioides immitis H538.4</name>
    <dbReference type="NCBI Taxonomy" id="396776"/>
    <lineage>
        <taxon>Eukaryota</taxon>
        <taxon>Fungi</taxon>
        <taxon>Dikarya</taxon>
        <taxon>Ascomycota</taxon>
        <taxon>Pezizomycotina</taxon>
        <taxon>Eurotiomycetes</taxon>
        <taxon>Eurotiomycetidae</taxon>
        <taxon>Onygenales</taxon>
        <taxon>Onygenaceae</taxon>
        <taxon>Coccidioides</taxon>
    </lineage>
</organism>
<dbReference type="Pfam" id="PF07690">
    <property type="entry name" value="MFS_1"/>
    <property type="match status" value="1"/>
</dbReference>
<dbReference type="PANTHER" id="PTHR43791">
    <property type="entry name" value="PERMEASE-RELATED"/>
    <property type="match status" value="1"/>
</dbReference>
<feature type="region of interest" description="Disordered" evidence="6">
    <location>
        <begin position="1"/>
        <end position="28"/>
    </location>
</feature>
<dbReference type="VEuPathDB" id="FungiDB:CIHG_10365"/>
<proteinExistence type="predicted"/>
<dbReference type="GO" id="GO:0016020">
    <property type="term" value="C:membrane"/>
    <property type="evidence" value="ECO:0007669"/>
    <property type="project" value="UniProtKB-SubCell"/>
</dbReference>
<evidence type="ECO:0000256" key="7">
    <source>
        <dbReference type="SAM" id="Phobius"/>
    </source>
</evidence>
<dbReference type="eggNOG" id="KOG2533">
    <property type="taxonomic scope" value="Eukaryota"/>
</dbReference>
<dbReference type="STRING" id="396776.A0A0J8S5W0"/>
<feature type="compositionally biased region" description="Basic and acidic residues" evidence="6">
    <location>
        <begin position="1"/>
        <end position="14"/>
    </location>
</feature>
<dbReference type="EMBL" id="DS017095">
    <property type="protein sequence ID" value="KMU92562.1"/>
    <property type="molecule type" value="Genomic_DNA"/>
</dbReference>
<dbReference type="Gene3D" id="1.20.1250.20">
    <property type="entry name" value="MFS general substrate transporter like domains"/>
    <property type="match status" value="1"/>
</dbReference>
<keyword evidence="5 7" id="KW-0472">Membrane</keyword>
<dbReference type="SUPFAM" id="SSF103473">
    <property type="entry name" value="MFS general substrate transporter"/>
    <property type="match status" value="1"/>
</dbReference>
<keyword evidence="3 7" id="KW-0812">Transmembrane</keyword>
<evidence type="ECO:0000256" key="4">
    <source>
        <dbReference type="ARBA" id="ARBA00022989"/>
    </source>
</evidence>